<comment type="caution">
    <text evidence="1">The sequence shown here is derived from an EMBL/GenBank/DDBJ whole genome shotgun (WGS) entry which is preliminary data.</text>
</comment>
<accession>A0A843VT74</accession>
<protein>
    <submittedName>
        <fullName evidence="1">Uncharacterized protein</fullName>
    </submittedName>
</protein>
<organism evidence="1 2">
    <name type="scientific">Colocasia esculenta</name>
    <name type="common">Wild taro</name>
    <name type="synonym">Arum esculentum</name>
    <dbReference type="NCBI Taxonomy" id="4460"/>
    <lineage>
        <taxon>Eukaryota</taxon>
        <taxon>Viridiplantae</taxon>
        <taxon>Streptophyta</taxon>
        <taxon>Embryophyta</taxon>
        <taxon>Tracheophyta</taxon>
        <taxon>Spermatophyta</taxon>
        <taxon>Magnoliopsida</taxon>
        <taxon>Liliopsida</taxon>
        <taxon>Araceae</taxon>
        <taxon>Aroideae</taxon>
        <taxon>Colocasieae</taxon>
        <taxon>Colocasia</taxon>
    </lineage>
</organism>
<name>A0A843VT74_COLES</name>
<sequence>MAWMDYGPVGMRRDYWESLFAPPAYVSSSTVTPHSGRDDIRTHIWEELSQQLLLHLGALVEHLAGSM</sequence>
<dbReference type="AlphaFoldDB" id="A0A843VT74"/>
<reference evidence="1" key="1">
    <citation type="submission" date="2017-07" db="EMBL/GenBank/DDBJ databases">
        <title>Taro Niue Genome Assembly and Annotation.</title>
        <authorList>
            <person name="Atibalentja N."/>
            <person name="Keating K."/>
            <person name="Fields C.J."/>
        </authorList>
    </citation>
    <scope>NUCLEOTIDE SEQUENCE</scope>
    <source>
        <strain evidence="1">Niue_2</strain>
        <tissue evidence="1">Leaf</tissue>
    </source>
</reference>
<evidence type="ECO:0000313" key="1">
    <source>
        <dbReference type="EMBL" id="MQL98206.1"/>
    </source>
</evidence>
<evidence type="ECO:0000313" key="2">
    <source>
        <dbReference type="Proteomes" id="UP000652761"/>
    </source>
</evidence>
<dbReference type="Proteomes" id="UP000652761">
    <property type="component" value="Unassembled WGS sequence"/>
</dbReference>
<proteinExistence type="predicted"/>
<keyword evidence="2" id="KW-1185">Reference proteome</keyword>
<gene>
    <name evidence="1" type="ORF">Taro_030911</name>
</gene>
<dbReference type="EMBL" id="NMUH01002155">
    <property type="protein sequence ID" value="MQL98206.1"/>
    <property type="molecule type" value="Genomic_DNA"/>
</dbReference>